<dbReference type="Gene3D" id="1.20.1200.10">
    <property type="entry name" value="Cobalamin adenosyltransferase-like"/>
    <property type="match status" value="1"/>
</dbReference>
<keyword evidence="5 6" id="KW-0067">ATP-binding</keyword>
<dbReference type="InterPro" id="IPR036451">
    <property type="entry name" value="CblAdoTrfase-like_sf"/>
</dbReference>
<dbReference type="EC" id="2.5.1.17" evidence="6"/>
<feature type="domain" description="Cobalamin adenosyltransferase-like" evidence="7">
    <location>
        <begin position="3"/>
        <end position="166"/>
    </location>
</feature>
<reference evidence="8 9" key="1">
    <citation type="submission" date="2016-10" db="EMBL/GenBank/DDBJ databases">
        <authorList>
            <person name="de Groot N.N."/>
        </authorList>
    </citation>
    <scope>NUCLEOTIDE SEQUENCE [LARGE SCALE GENOMIC DNA]</scope>
    <source>
        <strain evidence="8 9">DSM 19938</strain>
    </source>
</reference>
<evidence type="ECO:0000256" key="3">
    <source>
        <dbReference type="ARBA" id="ARBA00022679"/>
    </source>
</evidence>
<evidence type="ECO:0000256" key="4">
    <source>
        <dbReference type="ARBA" id="ARBA00022741"/>
    </source>
</evidence>
<comment type="catalytic activity">
    <reaction evidence="6">
        <text>2 cob(II)alamin + reduced [electron-transfer flavoprotein] + 2 ATP = 2 adenosylcob(III)alamin + 2 triphosphate + oxidized [electron-transfer flavoprotein] + 3 H(+)</text>
        <dbReference type="Rhea" id="RHEA:28671"/>
        <dbReference type="Rhea" id="RHEA-COMP:10685"/>
        <dbReference type="Rhea" id="RHEA-COMP:10686"/>
        <dbReference type="ChEBI" id="CHEBI:15378"/>
        <dbReference type="ChEBI" id="CHEBI:16304"/>
        <dbReference type="ChEBI" id="CHEBI:18036"/>
        <dbReference type="ChEBI" id="CHEBI:18408"/>
        <dbReference type="ChEBI" id="CHEBI:30616"/>
        <dbReference type="ChEBI" id="CHEBI:57692"/>
        <dbReference type="ChEBI" id="CHEBI:58307"/>
        <dbReference type="EC" id="2.5.1.17"/>
    </reaction>
</comment>
<dbReference type="GO" id="GO:0005524">
    <property type="term" value="F:ATP binding"/>
    <property type="evidence" value="ECO:0007669"/>
    <property type="project" value="UniProtKB-UniRule"/>
</dbReference>
<protein>
    <recommendedName>
        <fullName evidence="6">Corrinoid adenosyltransferase</fullName>
        <ecNumber evidence="6">2.5.1.17</ecNumber>
    </recommendedName>
    <alternativeName>
        <fullName evidence="6">Cob(II)alamin adenosyltransferase</fullName>
    </alternativeName>
    <alternativeName>
        <fullName evidence="6">Cob(II)yrinic acid a,c-diamide adenosyltransferase</fullName>
    </alternativeName>
    <alternativeName>
        <fullName evidence="6">Cobinamide/cobalamin adenosyltransferase</fullName>
    </alternativeName>
</protein>
<dbReference type="Pfam" id="PF01923">
    <property type="entry name" value="Cob_adeno_trans"/>
    <property type="match status" value="1"/>
</dbReference>
<keyword evidence="9" id="KW-1185">Reference proteome</keyword>
<dbReference type="GO" id="GO:0009236">
    <property type="term" value="P:cobalamin biosynthetic process"/>
    <property type="evidence" value="ECO:0007669"/>
    <property type="project" value="UniProtKB-UniRule"/>
</dbReference>
<comment type="catalytic activity">
    <reaction evidence="6">
        <text>2 cob(II)yrinate a,c diamide + reduced [electron-transfer flavoprotein] + 2 ATP = 2 adenosylcob(III)yrinate a,c-diamide + 2 triphosphate + oxidized [electron-transfer flavoprotein] + 3 H(+)</text>
        <dbReference type="Rhea" id="RHEA:11528"/>
        <dbReference type="Rhea" id="RHEA-COMP:10685"/>
        <dbReference type="Rhea" id="RHEA-COMP:10686"/>
        <dbReference type="ChEBI" id="CHEBI:15378"/>
        <dbReference type="ChEBI" id="CHEBI:18036"/>
        <dbReference type="ChEBI" id="CHEBI:30616"/>
        <dbReference type="ChEBI" id="CHEBI:57692"/>
        <dbReference type="ChEBI" id="CHEBI:58307"/>
        <dbReference type="ChEBI" id="CHEBI:58503"/>
        <dbReference type="ChEBI" id="CHEBI:58537"/>
        <dbReference type="EC" id="2.5.1.17"/>
    </reaction>
</comment>
<keyword evidence="4 6" id="KW-0547">Nucleotide-binding</keyword>
<comment type="subunit">
    <text evidence="2">Homotrimer.</text>
</comment>
<dbReference type="InterPro" id="IPR016030">
    <property type="entry name" value="CblAdoTrfase-like"/>
</dbReference>
<evidence type="ECO:0000259" key="7">
    <source>
        <dbReference type="Pfam" id="PF01923"/>
    </source>
</evidence>
<evidence type="ECO:0000256" key="6">
    <source>
        <dbReference type="RuleBase" id="RU366026"/>
    </source>
</evidence>
<dbReference type="GO" id="GO:0008817">
    <property type="term" value="F:corrinoid adenosyltransferase activity"/>
    <property type="evidence" value="ECO:0007669"/>
    <property type="project" value="UniProtKB-UniRule"/>
</dbReference>
<dbReference type="EMBL" id="FNXY01000005">
    <property type="protein sequence ID" value="SEJ20908.1"/>
    <property type="molecule type" value="Genomic_DNA"/>
</dbReference>
<dbReference type="RefSeq" id="WP_090337778.1">
    <property type="nucleotide sequence ID" value="NZ_FNXY01000005.1"/>
</dbReference>
<evidence type="ECO:0000256" key="5">
    <source>
        <dbReference type="ARBA" id="ARBA00022840"/>
    </source>
</evidence>
<keyword evidence="6" id="KW-0169">Cobalamin biosynthesis</keyword>
<dbReference type="UniPathway" id="UPA00148">
    <property type="reaction ID" value="UER00233"/>
</dbReference>
<dbReference type="OrthoDB" id="9778896at2"/>
<dbReference type="STRING" id="408657.SAMN04487995_3781"/>
<evidence type="ECO:0000313" key="9">
    <source>
        <dbReference type="Proteomes" id="UP000199532"/>
    </source>
</evidence>
<evidence type="ECO:0000256" key="1">
    <source>
        <dbReference type="ARBA" id="ARBA00007487"/>
    </source>
</evidence>
<evidence type="ECO:0000313" key="8">
    <source>
        <dbReference type="EMBL" id="SEJ20908.1"/>
    </source>
</evidence>
<dbReference type="Proteomes" id="UP000199532">
    <property type="component" value="Unassembled WGS sequence"/>
</dbReference>
<sequence>MKIYTKTGDKGTTSLIGGTRLSKAHIRIEAYGTVDELNSWIGLLRDQPVNEKRRDLLKEIQDRLFTIGSHLASEPEQTKKILPDLSEEDIKLLETSMDEIDGIVPQLKAFVLPGGHQSVSFGHIARTVCRRAERCVIHLQTQEEVEDIVVKYLNRLSDYLFMLCRAMTYELGIEEVTWKPRVSAKK</sequence>
<accession>A0A1H6WVS5</accession>
<dbReference type="PANTHER" id="PTHR12213">
    <property type="entry name" value="CORRINOID ADENOSYLTRANSFERASE"/>
    <property type="match status" value="1"/>
</dbReference>
<dbReference type="AlphaFoldDB" id="A0A1H6WVS5"/>
<comment type="pathway">
    <text evidence="6">Cofactor biosynthesis; adenosylcobalamin biosynthesis; adenosylcobalamin from cob(II)yrinate a,c-diamide: step 2/7.</text>
</comment>
<name>A0A1H6WVS5_9BACT</name>
<evidence type="ECO:0000256" key="2">
    <source>
        <dbReference type="ARBA" id="ARBA00011233"/>
    </source>
</evidence>
<organism evidence="8 9">
    <name type="scientific">Dyadobacter koreensis</name>
    <dbReference type="NCBI Taxonomy" id="408657"/>
    <lineage>
        <taxon>Bacteria</taxon>
        <taxon>Pseudomonadati</taxon>
        <taxon>Bacteroidota</taxon>
        <taxon>Cytophagia</taxon>
        <taxon>Cytophagales</taxon>
        <taxon>Spirosomataceae</taxon>
        <taxon>Dyadobacter</taxon>
    </lineage>
</organism>
<comment type="similarity">
    <text evidence="1 6">Belongs to the Cob(I)alamin adenosyltransferase family.</text>
</comment>
<dbReference type="InterPro" id="IPR029499">
    <property type="entry name" value="PduO-typ"/>
</dbReference>
<keyword evidence="3 6" id="KW-0808">Transferase</keyword>
<dbReference type="SUPFAM" id="SSF89028">
    <property type="entry name" value="Cobalamin adenosyltransferase-like"/>
    <property type="match status" value="1"/>
</dbReference>
<dbReference type="NCBIfam" id="TIGR00636">
    <property type="entry name" value="PduO_Nterm"/>
    <property type="match status" value="1"/>
</dbReference>
<proteinExistence type="inferred from homology"/>
<dbReference type="PANTHER" id="PTHR12213:SF0">
    <property type="entry name" value="CORRINOID ADENOSYLTRANSFERASE MMAB"/>
    <property type="match status" value="1"/>
</dbReference>
<gene>
    <name evidence="8" type="ORF">SAMN04487995_3781</name>
</gene>
<dbReference type="FunFam" id="1.20.1200.10:FF:000001">
    <property type="entry name" value="Cob(I)yrinic acid a,c-diamide adenosyltransferase"/>
    <property type="match status" value="1"/>
</dbReference>